<keyword evidence="3" id="KW-0732">Signal</keyword>
<dbReference type="Pfam" id="PF20434">
    <property type="entry name" value="BD-FAE"/>
    <property type="match status" value="1"/>
</dbReference>
<sequence>MRHLDTRPSRPLGRLLPILLVLICAAGTAQAADDTPQTLSLWPAGHWPAVTHGPERVGRDGSARGAVSNVSEPRMEIYRPQRPNGNAVVIFGGGGYFRIQIGGAARPTALWLQSLGVTAAVVYYRLPADGWSALSPFQDGQRAVRLMRAHAAEWGVDPDKIGALGFSAGAHLAGILGTRYDEAFYPAVDAADALSARPDYLGLIYPVISLAPPLDDTRSRRELGTQADAVQAYSVERHVHAGMPPVFLAQAVDDATVDVGHSLAMYQAARTARVPVEMHLFEKGGHSWGLGRPGSLVAQWPRLFANWSRSHGFLGAPPQQVPALPGTAAPAAPDAAVDARDETGD</sequence>
<feature type="region of interest" description="Disordered" evidence="2">
    <location>
        <begin position="318"/>
        <end position="345"/>
    </location>
</feature>
<evidence type="ECO:0000313" key="6">
    <source>
        <dbReference type="Proteomes" id="UP000249046"/>
    </source>
</evidence>
<accession>A0A2W5KP11</accession>
<dbReference type="InterPro" id="IPR049492">
    <property type="entry name" value="BD-FAE-like_dom"/>
</dbReference>
<reference evidence="5 6" key="1">
    <citation type="submission" date="2017-08" db="EMBL/GenBank/DDBJ databases">
        <title>Infants hospitalized years apart are colonized by the same room-sourced microbial strains.</title>
        <authorList>
            <person name="Brooks B."/>
            <person name="Olm M.R."/>
            <person name="Firek B.A."/>
            <person name="Baker R."/>
            <person name="Thomas B.C."/>
            <person name="Morowitz M.J."/>
            <person name="Banfield J.F."/>
        </authorList>
    </citation>
    <scope>NUCLEOTIDE SEQUENCE [LARGE SCALE GENOMIC DNA]</scope>
    <source>
        <strain evidence="5">S2_005_003_R2_42</strain>
    </source>
</reference>
<name>A0A2W5KP11_9GAMM</name>
<evidence type="ECO:0000259" key="4">
    <source>
        <dbReference type="Pfam" id="PF20434"/>
    </source>
</evidence>
<evidence type="ECO:0000256" key="3">
    <source>
        <dbReference type="SAM" id="SignalP"/>
    </source>
</evidence>
<dbReference type="PANTHER" id="PTHR48081">
    <property type="entry name" value="AB HYDROLASE SUPERFAMILY PROTEIN C4A8.06C"/>
    <property type="match status" value="1"/>
</dbReference>
<feature type="signal peptide" evidence="3">
    <location>
        <begin position="1"/>
        <end position="31"/>
    </location>
</feature>
<feature type="domain" description="BD-FAE-like" evidence="4">
    <location>
        <begin position="75"/>
        <end position="267"/>
    </location>
</feature>
<dbReference type="Gene3D" id="3.40.50.1820">
    <property type="entry name" value="alpha/beta hydrolase"/>
    <property type="match status" value="1"/>
</dbReference>
<evidence type="ECO:0000256" key="1">
    <source>
        <dbReference type="ARBA" id="ARBA00022801"/>
    </source>
</evidence>
<dbReference type="SUPFAM" id="SSF53474">
    <property type="entry name" value="alpha/beta-Hydrolases"/>
    <property type="match status" value="1"/>
</dbReference>
<dbReference type="AlphaFoldDB" id="A0A2W5KP11"/>
<dbReference type="EMBL" id="QFPO01000003">
    <property type="protein sequence ID" value="PZQ18751.1"/>
    <property type="molecule type" value="Genomic_DNA"/>
</dbReference>
<dbReference type="InterPro" id="IPR050300">
    <property type="entry name" value="GDXG_lipolytic_enzyme"/>
</dbReference>
<organism evidence="5 6">
    <name type="scientific">Rhodanobacter denitrificans</name>
    <dbReference type="NCBI Taxonomy" id="666685"/>
    <lineage>
        <taxon>Bacteria</taxon>
        <taxon>Pseudomonadati</taxon>
        <taxon>Pseudomonadota</taxon>
        <taxon>Gammaproteobacteria</taxon>
        <taxon>Lysobacterales</taxon>
        <taxon>Rhodanobacteraceae</taxon>
        <taxon>Rhodanobacter</taxon>
    </lineage>
</organism>
<dbReference type="GO" id="GO:0016787">
    <property type="term" value="F:hydrolase activity"/>
    <property type="evidence" value="ECO:0007669"/>
    <property type="project" value="UniProtKB-KW"/>
</dbReference>
<gene>
    <name evidence="5" type="ORF">DI564_05555</name>
</gene>
<feature type="chain" id="PRO_5016113950" evidence="3">
    <location>
        <begin position="32"/>
        <end position="345"/>
    </location>
</feature>
<evidence type="ECO:0000256" key="2">
    <source>
        <dbReference type="SAM" id="MobiDB-lite"/>
    </source>
</evidence>
<proteinExistence type="predicted"/>
<comment type="caution">
    <text evidence="5">The sequence shown here is derived from an EMBL/GenBank/DDBJ whole genome shotgun (WGS) entry which is preliminary data.</text>
</comment>
<protein>
    <submittedName>
        <fullName evidence="5">Alpha/beta hydrolase</fullName>
    </submittedName>
</protein>
<keyword evidence="1 5" id="KW-0378">Hydrolase</keyword>
<dbReference type="InterPro" id="IPR029058">
    <property type="entry name" value="AB_hydrolase_fold"/>
</dbReference>
<evidence type="ECO:0000313" key="5">
    <source>
        <dbReference type="EMBL" id="PZQ18751.1"/>
    </source>
</evidence>
<dbReference type="PANTHER" id="PTHR48081:SF6">
    <property type="entry name" value="PEPTIDASE S9 PROLYL OLIGOPEPTIDASE CATALYTIC DOMAIN-CONTAINING PROTEIN"/>
    <property type="match status" value="1"/>
</dbReference>
<feature type="compositionally biased region" description="Low complexity" evidence="2">
    <location>
        <begin position="322"/>
        <end position="336"/>
    </location>
</feature>
<dbReference type="Proteomes" id="UP000249046">
    <property type="component" value="Unassembled WGS sequence"/>
</dbReference>